<dbReference type="Pfam" id="PF01541">
    <property type="entry name" value="GIY-YIG"/>
    <property type="match status" value="1"/>
</dbReference>
<dbReference type="InterPro" id="IPR036397">
    <property type="entry name" value="RNaseH_sf"/>
</dbReference>
<dbReference type="PROSITE" id="PS50164">
    <property type="entry name" value="GIY_YIG"/>
    <property type="match status" value="1"/>
</dbReference>
<dbReference type="Gene3D" id="3.40.1440.10">
    <property type="entry name" value="GIY-YIG endonuclease"/>
    <property type="match status" value="1"/>
</dbReference>
<dbReference type="OrthoDB" id="9803913at2"/>
<evidence type="ECO:0000259" key="3">
    <source>
        <dbReference type="PROSITE" id="PS50164"/>
    </source>
</evidence>
<dbReference type="SMART" id="SM00465">
    <property type="entry name" value="GIYc"/>
    <property type="match status" value="1"/>
</dbReference>
<dbReference type="RefSeq" id="WP_147921773.1">
    <property type="nucleotide sequence ID" value="NZ_VRTY01000035.1"/>
</dbReference>
<dbReference type="EMBL" id="VRTY01000035">
    <property type="protein sequence ID" value="TXK46378.1"/>
    <property type="molecule type" value="Genomic_DNA"/>
</dbReference>
<evidence type="ECO:0000256" key="1">
    <source>
        <dbReference type="ARBA" id="ARBA00025483"/>
    </source>
</evidence>
<dbReference type="GO" id="GO:0045004">
    <property type="term" value="P:DNA replication proofreading"/>
    <property type="evidence" value="ECO:0007669"/>
    <property type="project" value="TreeGrafter"/>
</dbReference>
<comment type="subunit">
    <text evidence="2">DNA polymerase III contains a core (composed of alpha, epsilon and theta chains) that associates with a tau subunit. This core dimerizes to form the POLIII' complex. PolIII' associates with the gamma complex (composed of gamma, delta, delta', psi and chi chains) and with the beta chain to form the complete DNA polymerase III complex.</text>
</comment>
<gene>
    <name evidence="4" type="ORF">FVR03_10855</name>
</gene>
<dbReference type="InterPro" id="IPR000305">
    <property type="entry name" value="GIY-YIG_endonuc"/>
</dbReference>
<dbReference type="InterPro" id="IPR013520">
    <property type="entry name" value="Ribonucl_H"/>
</dbReference>
<dbReference type="InterPro" id="IPR035901">
    <property type="entry name" value="GIY-YIG_endonuc_sf"/>
</dbReference>
<keyword evidence="5" id="KW-1185">Reference proteome</keyword>
<dbReference type="Gene3D" id="3.30.420.10">
    <property type="entry name" value="Ribonuclease H-like superfamily/Ribonuclease H"/>
    <property type="match status" value="1"/>
</dbReference>
<dbReference type="InterPro" id="IPR012337">
    <property type="entry name" value="RNaseH-like_sf"/>
</dbReference>
<evidence type="ECO:0000313" key="4">
    <source>
        <dbReference type="EMBL" id="TXK46378.1"/>
    </source>
</evidence>
<dbReference type="GO" id="GO:0003887">
    <property type="term" value="F:DNA-directed DNA polymerase activity"/>
    <property type="evidence" value="ECO:0007669"/>
    <property type="project" value="InterPro"/>
</dbReference>
<dbReference type="GO" id="GO:0005829">
    <property type="term" value="C:cytosol"/>
    <property type="evidence" value="ECO:0007669"/>
    <property type="project" value="TreeGrafter"/>
</dbReference>
<dbReference type="SMART" id="SM00479">
    <property type="entry name" value="EXOIII"/>
    <property type="match status" value="1"/>
</dbReference>
<reference evidence="4 5" key="1">
    <citation type="submission" date="2019-08" db="EMBL/GenBank/DDBJ databases">
        <authorList>
            <person name="Shi S."/>
        </authorList>
    </citation>
    <scope>NUCLEOTIDE SEQUENCE [LARGE SCALE GENOMIC DNA]</scope>
    <source>
        <strain evidence="4 5">GY10130</strain>
    </source>
</reference>
<name>A0A5C8K5S7_9BACT</name>
<dbReference type="GO" id="GO:0003677">
    <property type="term" value="F:DNA binding"/>
    <property type="evidence" value="ECO:0007669"/>
    <property type="project" value="InterPro"/>
</dbReference>
<organism evidence="4 5">
    <name type="scientific">Pontibacter qinzhouensis</name>
    <dbReference type="NCBI Taxonomy" id="2603253"/>
    <lineage>
        <taxon>Bacteria</taxon>
        <taxon>Pseudomonadati</taxon>
        <taxon>Bacteroidota</taxon>
        <taxon>Cytophagia</taxon>
        <taxon>Cytophagales</taxon>
        <taxon>Hymenobacteraceae</taxon>
        <taxon>Pontibacter</taxon>
    </lineage>
</organism>
<dbReference type="Proteomes" id="UP000321926">
    <property type="component" value="Unassembled WGS sequence"/>
</dbReference>
<dbReference type="InterPro" id="IPR047296">
    <property type="entry name" value="GIY-YIG_UvrC_Cho"/>
</dbReference>
<dbReference type="NCBIfam" id="TIGR00573">
    <property type="entry name" value="dnaq"/>
    <property type="match status" value="1"/>
</dbReference>
<dbReference type="PANTHER" id="PTHR30231">
    <property type="entry name" value="DNA POLYMERASE III SUBUNIT EPSILON"/>
    <property type="match status" value="1"/>
</dbReference>
<protein>
    <submittedName>
        <fullName evidence="4">DNA polymerase III subunit epsilon</fullName>
    </submittedName>
</protein>
<dbReference type="FunFam" id="3.30.420.10:FF:000045">
    <property type="entry name" value="3'-5' exonuclease DinG"/>
    <property type="match status" value="1"/>
</dbReference>
<dbReference type="GO" id="GO:0008408">
    <property type="term" value="F:3'-5' exonuclease activity"/>
    <property type="evidence" value="ECO:0007669"/>
    <property type="project" value="TreeGrafter"/>
</dbReference>
<comment type="function">
    <text evidence="1">DNA polymerase III is a complex, multichain enzyme responsible for most of the replicative synthesis in bacteria. The epsilon subunit contain the editing function and is a proofreading 3'-5' exonuclease.</text>
</comment>
<dbReference type="SUPFAM" id="SSF53098">
    <property type="entry name" value="Ribonuclease H-like"/>
    <property type="match status" value="1"/>
</dbReference>
<accession>A0A5C8K5S7</accession>
<evidence type="ECO:0000313" key="5">
    <source>
        <dbReference type="Proteomes" id="UP000321926"/>
    </source>
</evidence>
<dbReference type="GO" id="GO:0006289">
    <property type="term" value="P:nucleotide-excision repair"/>
    <property type="evidence" value="ECO:0007669"/>
    <property type="project" value="InterPro"/>
</dbReference>
<dbReference type="PANTHER" id="PTHR30231:SF41">
    <property type="entry name" value="DNA POLYMERASE III SUBUNIT EPSILON"/>
    <property type="match status" value="1"/>
</dbReference>
<dbReference type="AlphaFoldDB" id="A0A5C8K5S7"/>
<feature type="domain" description="GIY-YIG" evidence="3">
    <location>
        <begin position="204"/>
        <end position="282"/>
    </location>
</feature>
<dbReference type="InterPro" id="IPR006054">
    <property type="entry name" value="DnaQ"/>
</dbReference>
<dbReference type="CDD" id="cd06127">
    <property type="entry name" value="DEDDh"/>
    <property type="match status" value="1"/>
</dbReference>
<proteinExistence type="predicted"/>
<dbReference type="SUPFAM" id="SSF82771">
    <property type="entry name" value="GIY-YIG endonuclease"/>
    <property type="match status" value="1"/>
</dbReference>
<dbReference type="Pfam" id="PF00929">
    <property type="entry name" value="RNase_T"/>
    <property type="match status" value="1"/>
</dbReference>
<sequence length="469" mass="53530">MYAIVDIEATGGQPFQDKITEIAIFIHDGQQIVDKYTTLINPQRPIPYFISNLTGITDEMVQEAPKFYEVAKEIVQFTEGKIFVAHNVRFDYSFLKKEFADLGYTFQRKTLCTVRLSRSLIPGLPSYSLGKLCKSIDIELQQRHRAIGDAEATAELFDKLLKINRTAVDGALHTAEPAKELAKEIKTSLLPPHIKKEQVDALPLAPGVYYFYNEQGEVIYVGKSINIRKRIIQHFNIDYKSRKSLDFKNSIADISFELMGNELVALLFESAEIKRMKPFYNRQQRRSVFNTGIFMYEDSNGYKRLTFGSVNKAENVSLTPIIALSNPFKAKGFLFHKVSKYNLCQKLCDLYKTNGACFDYQVHQCQGACIGQESPESYNARVDEAIESFTYEHNSFVIIGRGRHENEKSVVVVDNGIYLGFGFVDETFSAQSLEDFKGAVTRYKDNKDIQQIIRGHIRSKHKDKVIVFD</sequence>
<dbReference type="CDD" id="cd10434">
    <property type="entry name" value="GIY-YIG_UvrC_Cho"/>
    <property type="match status" value="1"/>
</dbReference>
<comment type="caution">
    <text evidence="4">The sequence shown here is derived from an EMBL/GenBank/DDBJ whole genome shotgun (WGS) entry which is preliminary data.</text>
</comment>
<evidence type="ECO:0000256" key="2">
    <source>
        <dbReference type="ARBA" id="ARBA00026073"/>
    </source>
</evidence>